<dbReference type="InterPro" id="IPR051393">
    <property type="entry name" value="ABC_transporter_permease"/>
</dbReference>
<evidence type="ECO:0000313" key="9">
    <source>
        <dbReference type="EMBL" id="MBB5629920.1"/>
    </source>
</evidence>
<feature type="transmembrane region" description="Helical" evidence="7">
    <location>
        <begin position="290"/>
        <end position="310"/>
    </location>
</feature>
<evidence type="ECO:0000313" key="10">
    <source>
        <dbReference type="Proteomes" id="UP000588112"/>
    </source>
</evidence>
<evidence type="ECO:0000256" key="4">
    <source>
        <dbReference type="ARBA" id="ARBA00022692"/>
    </source>
</evidence>
<comment type="caution">
    <text evidence="9">The sequence shown here is derived from an EMBL/GenBank/DDBJ whole genome shotgun (WGS) entry which is preliminary data.</text>
</comment>
<evidence type="ECO:0000256" key="1">
    <source>
        <dbReference type="ARBA" id="ARBA00004651"/>
    </source>
</evidence>
<evidence type="ECO:0000256" key="6">
    <source>
        <dbReference type="ARBA" id="ARBA00023136"/>
    </source>
</evidence>
<gene>
    <name evidence="9" type="ORF">BJ981_005619</name>
</gene>
<dbReference type="RefSeq" id="WP_184615373.1">
    <property type="nucleotide sequence ID" value="NZ_BOOS01000031.1"/>
</dbReference>
<dbReference type="PROSITE" id="PS50928">
    <property type="entry name" value="ABC_TM1"/>
    <property type="match status" value="1"/>
</dbReference>
<feature type="domain" description="ABC transmembrane type-1" evidence="8">
    <location>
        <begin position="94"/>
        <end position="306"/>
    </location>
</feature>
<feature type="transmembrane region" description="Helical" evidence="7">
    <location>
        <begin position="36"/>
        <end position="61"/>
    </location>
</feature>
<keyword evidence="5 7" id="KW-1133">Transmembrane helix</keyword>
<dbReference type="InterPro" id="IPR000515">
    <property type="entry name" value="MetI-like"/>
</dbReference>
<dbReference type="Gene3D" id="1.10.3720.10">
    <property type="entry name" value="MetI-like"/>
    <property type="match status" value="1"/>
</dbReference>
<dbReference type="Proteomes" id="UP000588112">
    <property type="component" value="Unassembled WGS sequence"/>
</dbReference>
<sequence length="317" mass="33736">MTSAARTTRRALPYRIGGRRGPGEARTGGGRGTRTLAYAFVAPTVVLTVVFSLVPLGMLLWRSLHGGGVFDLEPRFVGLDNYTAMLAEGGGQALGVTAVYTAGFVVLTMGAGLGLALLLNSRAPGVARLRAPFVVPLVVPVVATALIWANMFAPRFGVVNRVLAALGLPQADILSAPGPALLAVLTFGAWQFFGQNVILYVAALKSVPRDVLDAAAVDGAGAWRRFRHVQWPLTRRHTLLIWVVTTLTGLQTFTQIYVLTQGGPDGATSTALYYVYDQGFVQFDTGRANAMGVALFLLSLLVTVVQLWLVGRSGRAR</sequence>
<name>A0A7W9DTY2_9ACTN</name>
<keyword evidence="2 7" id="KW-0813">Transport</keyword>
<dbReference type="PANTHER" id="PTHR30193:SF37">
    <property type="entry name" value="INNER MEMBRANE ABC TRANSPORTER PERMEASE PROTEIN YCJO"/>
    <property type="match status" value="1"/>
</dbReference>
<evidence type="ECO:0000256" key="7">
    <source>
        <dbReference type="RuleBase" id="RU363032"/>
    </source>
</evidence>
<evidence type="ECO:0000256" key="2">
    <source>
        <dbReference type="ARBA" id="ARBA00022448"/>
    </source>
</evidence>
<dbReference type="PANTHER" id="PTHR30193">
    <property type="entry name" value="ABC TRANSPORTER PERMEASE PROTEIN"/>
    <property type="match status" value="1"/>
</dbReference>
<protein>
    <submittedName>
        <fullName evidence="9">ABC-type sugar transport system permease subunit</fullName>
    </submittedName>
</protein>
<keyword evidence="9" id="KW-0762">Sugar transport</keyword>
<comment type="subcellular location">
    <subcellularLocation>
        <location evidence="1 7">Cell membrane</location>
        <topology evidence="1 7">Multi-pass membrane protein</topology>
    </subcellularLocation>
</comment>
<feature type="transmembrane region" description="Helical" evidence="7">
    <location>
        <begin position="239"/>
        <end position="259"/>
    </location>
</feature>
<dbReference type="SUPFAM" id="SSF161098">
    <property type="entry name" value="MetI-like"/>
    <property type="match status" value="1"/>
</dbReference>
<accession>A0A7W9DTY2</accession>
<dbReference type="GO" id="GO:0055085">
    <property type="term" value="P:transmembrane transport"/>
    <property type="evidence" value="ECO:0007669"/>
    <property type="project" value="InterPro"/>
</dbReference>
<reference evidence="9 10" key="1">
    <citation type="submission" date="2020-08" db="EMBL/GenBank/DDBJ databases">
        <title>Sequencing the genomes of 1000 actinobacteria strains.</title>
        <authorList>
            <person name="Klenk H.-P."/>
        </authorList>
    </citation>
    <scope>NUCLEOTIDE SEQUENCE [LARGE SCALE GENOMIC DNA]</scope>
    <source>
        <strain evidence="9 10">DSM 45790</strain>
    </source>
</reference>
<dbReference type="GO" id="GO:0005886">
    <property type="term" value="C:plasma membrane"/>
    <property type="evidence" value="ECO:0007669"/>
    <property type="project" value="UniProtKB-SubCell"/>
</dbReference>
<comment type="similarity">
    <text evidence="7">Belongs to the binding-protein-dependent transport system permease family.</text>
</comment>
<proteinExistence type="inferred from homology"/>
<evidence type="ECO:0000256" key="5">
    <source>
        <dbReference type="ARBA" id="ARBA00022989"/>
    </source>
</evidence>
<keyword evidence="4 7" id="KW-0812">Transmembrane</keyword>
<organism evidence="9 10">
    <name type="scientific">Sphaerisporangium krabiense</name>
    <dbReference type="NCBI Taxonomy" id="763782"/>
    <lineage>
        <taxon>Bacteria</taxon>
        <taxon>Bacillati</taxon>
        <taxon>Actinomycetota</taxon>
        <taxon>Actinomycetes</taxon>
        <taxon>Streptosporangiales</taxon>
        <taxon>Streptosporangiaceae</taxon>
        <taxon>Sphaerisporangium</taxon>
    </lineage>
</organism>
<feature type="transmembrane region" description="Helical" evidence="7">
    <location>
        <begin position="131"/>
        <end position="153"/>
    </location>
</feature>
<dbReference type="Pfam" id="PF00528">
    <property type="entry name" value="BPD_transp_1"/>
    <property type="match status" value="1"/>
</dbReference>
<dbReference type="EMBL" id="JACHBR010000001">
    <property type="protein sequence ID" value="MBB5629920.1"/>
    <property type="molecule type" value="Genomic_DNA"/>
</dbReference>
<evidence type="ECO:0000259" key="8">
    <source>
        <dbReference type="PROSITE" id="PS50928"/>
    </source>
</evidence>
<keyword evidence="10" id="KW-1185">Reference proteome</keyword>
<feature type="transmembrane region" description="Helical" evidence="7">
    <location>
        <begin position="173"/>
        <end position="193"/>
    </location>
</feature>
<keyword evidence="6 7" id="KW-0472">Membrane</keyword>
<keyword evidence="3" id="KW-1003">Cell membrane</keyword>
<feature type="transmembrane region" description="Helical" evidence="7">
    <location>
        <begin position="98"/>
        <end position="119"/>
    </location>
</feature>
<evidence type="ECO:0000256" key="3">
    <source>
        <dbReference type="ARBA" id="ARBA00022475"/>
    </source>
</evidence>
<dbReference type="AlphaFoldDB" id="A0A7W9DTY2"/>
<dbReference type="InterPro" id="IPR035906">
    <property type="entry name" value="MetI-like_sf"/>
</dbReference>